<dbReference type="SUPFAM" id="SSF53098">
    <property type="entry name" value="Ribonuclease H-like"/>
    <property type="match status" value="1"/>
</dbReference>
<dbReference type="GO" id="GO:0008270">
    <property type="term" value="F:zinc ion binding"/>
    <property type="evidence" value="ECO:0007669"/>
    <property type="project" value="UniProtKB-KW"/>
</dbReference>
<evidence type="ECO:0000313" key="10">
    <source>
        <dbReference type="Proteomes" id="UP000789739"/>
    </source>
</evidence>
<feature type="region of interest" description="Disordered" evidence="6">
    <location>
        <begin position="1"/>
        <end position="41"/>
    </location>
</feature>
<dbReference type="InterPro" id="IPR008906">
    <property type="entry name" value="HATC_C_dom"/>
</dbReference>
<evidence type="ECO:0000256" key="2">
    <source>
        <dbReference type="ARBA" id="ARBA00022723"/>
    </source>
</evidence>
<dbReference type="OrthoDB" id="2319784at2759"/>
<feature type="domain" description="DUF659" evidence="7">
    <location>
        <begin position="232"/>
        <end position="372"/>
    </location>
</feature>
<dbReference type="Pfam" id="PF04937">
    <property type="entry name" value="DUF659"/>
    <property type="match status" value="1"/>
</dbReference>
<evidence type="ECO:0000256" key="3">
    <source>
        <dbReference type="ARBA" id="ARBA00022771"/>
    </source>
</evidence>
<comment type="subcellular location">
    <subcellularLocation>
        <location evidence="1">Nucleus</location>
    </subcellularLocation>
</comment>
<evidence type="ECO:0000259" key="8">
    <source>
        <dbReference type="Pfam" id="PF05699"/>
    </source>
</evidence>
<proteinExistence type="predicted"/>
<dbReference type="AlphaFoldDB" id="A0A9N9G4G5"/>
<gene>
    <name evidence="9" type="ORF">PBRASI_LOCUS6781</name>
</gene>
<keyword evidence="2" id="KW-0479">Metal-binding</keyword>
<feature type="region of interest" description="Disordered" evidence="6">
    <location>
        <begin position="680"/>
        <end position="709"/>
    </location>
</feature>
<feature type="region of interest" description="Disordered" evidence="6">
    <location>
        <begin position="108"/>
        <end position="142"/>
    </location>
</feature>
<sequence>MSINLPNNSLSLPIPHLSTTQNKDHTKEDTPSHATKRGRKESAIWGEFERGEKINSAHYQAFCLHCRRATGTAKGIGGTPYTMRRHLLACLHVPLDVKSKYELPSDVATDPSFTFKPKTNNKKNQHSSVISTTQQPASSKVDASHVIDGIGATLAYPNNTLHSPTKRRKTVTSISRSHENLSNSSNQLNQEKAILDRQVLRTLLATGSDFSWVENAESVALVRLLRSTYKLPSSRALSHEILDTEYSIVKQEIDRTINEATYITIATDGWNSQRPSDFVNFLVINQSRNAELYDVLDISNERHQTEKIVSHIEEISCNIGVEKVAAIIFDNGGNHSRVQKPLNDKNPRVLVFPCMAHQTNLLIAYILNAAFKTVVENIIPVVDFFRSYSNPMDMLRQISSLPDLVLPRPYLSNWESFYHCANTLHLVQASFMTLANHPAAFSTQNKIGATVLRFIKSDEFWSELNLFCTIMQPYAKIVDVFQSPGCSISEVMVYWIILYSRIQQMHIVPELQQRLLRFMNKRWSYVDQSYFLATWLLHPYHRGNGIIKNRINDIIERTLHFYKKIMGVDDQEYESAFVDQLLNFVYKERDFARAFLTKDSLTRNPLRFWSVVADVAPQLSAFATRLFSIPPSAVSPERAWSVVNGRQSNVAGLLDRSGSKFSADKITKMQTINWHLKQQGMPSSVTSGVNSSSNISSPTSANSASDSAMKNNTGSSLVSVVNSWDDQGPIEEEFLDNFNSMLTSAGNEDDLTGAVSLMSIGESQPLDEIAVIFDLNVLEEFMLTR</sequence>
<dbReference type="EMBL" id="CAJVPI010000945">
    <property type="protein sequence ID" value="CAG8584172.1"/>
    <property type="molecule type" value="Genomic_DNA"/>
</dbReference>
<dbReference type="PANTHER" id="PTHR46481:SF10">
    <property type="entry name" value="ZINC FINGER BED DOMAIN-CONTAINING PROTEIN 39"/>
    <property type="match status" value="1"/>
</dbReference>
<feature type="compositionally biased region" description="Basic and acidic residues" evidence="6">
    <location>
        <begin position="22"/>
        <end position="31"/>
    </location>
</feature>
<organism evidence="9 10">
    <name type="scientific">Paraglomus brasilianum</name>
    <dbReference type="NCBI Taxonomy" id="144538"/>
    <lineage>
        <taxon>Eukaryota</taxon>
        <taxon>Fungi</taxon>
        <taxon>Fungi incertae sedis</taxon>
        <taxon>Mucoromycota</taxon>
        <taxon>Glomeromycotina</taxon>
        <taxon>Glomeromycetes</taxon>
        <taxon>Paraglomerales</taxon>
        <taxon>Paraglomeraceae</taxon>
        <taxon>Paraglomus</taxon>
    </lineage>
</organism>
<dbReference type="PANTHER" id="PTHR46481">
    <property type="entry name" value="ZINC FINGER BED DOMAIN-CONTAINING PROTEIN 4"/>
    <property type="match status" value="1"/>
</dbReference>
<evidence type="ECO:0000256" key="5">
    <source>
        <dbReference type="ARBA" id="ARBA00023242"/>
    </source>
</evidence>
<dbReference type="GO" id="GO:0046983">
    <property type="term" value="F:protein dimerization activity"/>
    <property type="evidence" value="ECO:0007669"/>
    <property type="project" value="InterPro"/>
</dbReference>
<accession>A0A9N9G4G5</accession>
<feature type="compositionally biased region" description="Polar residues" evidence="6">
    <location>
        <begin position="126"/>
        <end position="138"/>
    </location>
</feature>
<reference evidence="9" key="1">
    <citation type="submission" date="2021-06" db="EMBL/GenBank/DDBJ databases">
        <authorList>
            <person name="Kallberg Y."/>
            <person name="Tangrot J."/>
            <person name="Rosling A."/>
        </authorList>
    </citation>
    <scope>NUCLEOTIDE SEQUENCE</scope>
    <source>
        <strain evidence="9">BR232B</strain>
    </source>
</reference>
<name>A0A9N9G4G5_9GLOM</name>
<dbReference type="InterPro" id="IPR007021">
    <property type="entry name" value="DUF659"/>
</dbReference>
<dbReference type="Proteomes" id="UP000789739">
    <property type="component" value="Unassembled WGS sequence"/>
</dbReference>
<evidence type="ECO:0000259" key="7">
    <source>
        <dbReference type="Pfam" id="PF04937"/>
    </source>
</evidence>
<keyword evidence="4" id="KW-0862">Zinc</keyword>
<protein>
    <submittedName>
        <fullName evidence="9">370_t:CDS:1</fullName>
    </submittedName>
</protein>
<feature type="region of interest" description="Disordered" evidence="6">
    <location>
        <begin position="158"/>
        <end position="185"/>
    </location>
</feature>
<feature type="compositionally biased region" description="Polar residues" evidence="6">
    <location>
        <begin position="1"/>
        <end position="21"/>
    </location>
</feature>
<evidence type="ECO:0000256" key="4">
    <source>
        <dbReference type="ARBA" id="ARBA00022833"/>
    </source>
</evidence>
<dbReference type="Pfam" id="PF05699">
    <property type="entry name" value="Dimer_Tnp_hAT"/>
    <property type="match status" value="1"/>
</dbReference>
<feature type="compositionally biased region" description="Low complexity" evidence="6">
    <location>
        <begin position="682"/>
        <end position="708"/>
    </location>
</feature>
<evidence type="ECO:0000256" key="1">
    <source>
        <dbReference type="ARBA" id="ARBA00004123"/>
    </source>
</evidence>
<dbReference type="InterPro" id="IPR052035">
    <property type="entry name" value="ZnF_BED_domain_contain"/>
</dbReference>
<keyword evidence="5" id="KW-0539">Nucleus</keyword>
<feature type="domain" description="HAT C-terminal dimerisation" evidence="8">
    <location>
        <begin position="601"/>
        <end position="642"/>
    </location>
</feature>
<dbReference type="GO" id="GO:0005634">
    <property type="term" value="C:nucleus"/>
    <property type="evidence" value="ECO:0007669"/>
    <property type="project" value="UniProtKB-SubCell"/>
</dbReference>
<keyword evidence="3" id="KW-0863">Zinc-finger</keyword>
<keyword evidence="10" id="KW-1185">Reference proteome</keyword>
<comment type="caution">
    <text evidence="9">The sequence shown here is derived from an EMBL/GenBank/DDBJ whole genome shotgun (WGS) entry which is preliminary data.</text>
</comment>
<dbReference type="InterPro" id="IPR012337">
    <property type="entry name" value="RNaseH-like_sf"/>
</dbReference>
<evidence type="ECO:0000313" key="9">
    <source>
        <dbReference type="EMBL" id="CAG8584172.1"/>
    </source>
</evidence>
<evidence type="ECO:0000256" key="6">
    <source>
        <dbReference type="SAM" id="MobiDB-lite"/>
    </source>
</evidence>